<accession>T2M728</accession>
<gene>
    <name evidence="6" type="primary">CCNL2</name>
</gene>
<dbReference type="SMART" id="SM01332">
    <property type="entry name" value="Cyclin_C"/>
    <property type="match status" value="1"/>
</dbReference>
<dbReference type="InterPro" id="IPR043198">
    <property type="entry name" value="Cyclin/Ssn8"/>
</dbReference>
<feature type="compositionally biased region" description="Basic and acidic residues" evidence="3">
    <location>
        <begin position="436"/>
        <end position="454"/>
    </location>
</feature>
<dbReference type="InterPro" id="IPR013763">
    <property type="entry name" value="Cyclin-like_dom"/>
</dbReference>
<dbReference type="EMBL" id="HAAD01001634">
    <property type="protein sequence ID" value="CDG67866.1"/>
    <property type="molecule type" value="mRNA"/>
</dbReference>
<organism evidence="6">
    <name type="scientific">Hydra vulgaris</name>
    <name type="common">Hydra</name>
    <name type="synonym">Hydra attenuata</name>
    <dbReference type="NCBI Taxonomy" id="6087"/>
    <lineage>
        <taxon>Eukaryota</taxon>
        <taxon>Metazoa</taxon>
        <taxon>Cnidaria</taxon>
        <taxon>Hydrozoa</taxon>
        <taxon>Hydroidolina</taxon>
        <taxon>Anthoathecata</taxon>
        <taxon>Aplanulata</taxon>
        <taxon>Hydridae</taxon>
        <taxon>Hydra</taxon>
    </lineage>
</organism>
<feature type="compositionally biased region" description="Basic residues" evidence="3">
    <location>
        <begin position="545"/>
        <end position="556"/>
    </location>
</feature>
<dbReference type="PANTHER" id="PTHR10026">
    <property type="entry name" value="CYCLIN"/>
    <property type="match status" value="1"/>
</dbReference>
<evidence type="ECO:0000256" key="3">
    <source>
        <dbReference type="SAM" id="MobiDB-lite"/>
    </source>
</evidence>
<dbReference type="FunFam" id="1.10.472.10:FF:000031">
    <property type="entry name" value="cyclin-L1-1-like isoform X1"/>
    <property type="match status" value="1"/>
</dbReference>
<dbReference type="InterPro" id="IPR004367">
    <property type="entry name" value="Cyclin_C-dom"/>
</dbReference>
<dbReference type="Pfam" id="PF00134">
    <property type="entry name" value="Cyclin_N"/>
    <property type="match status" value="1"/>
</dbReference>
<feature type="compositionally biased region" description="Polar residues" evidence="3">
    <location>
        <begin position="497"/>
        <end position="511"/>
    </location>
</feature>
<feature type="domain" description="Cyclin C-terminal" evidence="5">
    <location>
        <begin position="267"/>
        <end position="380"/>
    </location>
</feature>
<feature type="domain" description="Cyclin-like" evidence="4">
    <location>
        <begin position="271"/>
        <end position="355"/>
    </location>
</feature>
<feature type="compositionally biased region" description="Basic and acidic residues" evidence="3">
    <location>
        <begin position="420"/>
        <end position="429"/>
    </location>
</feature>
<protein>
    <submittedName>
        <fullName evidence="6">Cyclin-L2</fullName>
    </submittedName>
</protein>
<dbReference type="InterPro" id="IPR006671">
    <property type="entry name" value="Cyclin_N"/>
</dbReference>
<reference evidence="6" key="1">
    <citation type="journal article" date="2013" name="Genome Biol. Evol.">
        <title>Punctuated emergences of genetic and phenotypic innovations in eumetazoan, bilaterian, euteleostome, and hominidae ancestors.</title>
        <authorList>
            <person name="Wenger Y."/>
            <person name="Galliot B."/>
        </authorList>
    </citation>
    <scope>NUCLEOTIDE SEQUENCE</scope>
    <source>
        <tissue evidence="6">Whole animals</tissue>
    </source>
</reference>
<feature type="compositionally biased region" description="Low complexity" evidence="3">
    <location>
        <begin position="401"/>
        <end position="412"/>
    </location>
</feature>
<dbReference type="GO" id="GO:0006357">
    <property type="term" value="P:regulation of transcription by RNA polymerase II"/>
    <property type="evidence" value="ECO:0007669"/>
    <property type="project" value="InterPro"/>
</dbReference>
<dbReference type="OrthoDB" id="10264655at2759"/>
<feature type="compositionally biased region" description="Acidic residues" evidence="3">
    <location>
        <begin position="464"/>
        <end position="476"/>
    </location>
</feature>
<name>T2M728_HYDVU</name>
<evidence type="ECO:0000313" key="6">
    <source>
        <dbReference type="EMBL" id="CDG67866.1"/>
    </source>
</evidence>
<dbReference type="Gene3D" id="1.10.472.10">
    <property type="entry name" value="Cyclin-like"/>
    <property type="match status" value="2"/>
</dbReference>
<dbReference type="InterPro" id="IPR036915">
    <property type="entry name" value="Cyclin-like_sf"/>
</dbReference>
<dbReference type="AlphaFoldDB" id="T2M728"/>
<feature type="region of interest" description="Disordered" evidence="3">
    <location>
        <begin position="381"/>
        <end position="585"/>
    </location>
</feature>
<evidence type="ECO:0000256" key="2">
    <source>
        <dbReference type="RuleBase" id="RU000383"/>
    </source>
</evidence>
<dbReference type="SUPFAM" id="SSF47954">
    <property type="entry name" value="Cyclin-like"/>
    <property type="match status" value="2"/>
</dbReference>
<comment type="similarity">
    <text evidence="2">Belongs to the cyclin family.</text>
</comment>
<sequence>MGEKEKRKTERELSSLSFNEIKNLYEHLSTKQLDDLYDLMYERIVGRELCHEWFDTDNSKSVIYDGKVEKVNKRKEDRIYTISFWKKNETVYHYIRTKIMAVADKKPPPKEYDYDDIVISLENCILPSEKIDVTPSMKDGLDRDTETELRMLGCEMIQIAGLLLKLPQVAMATGQVILQRFYYSKSLIKHEIDVTTMAAVYLAAKIEEAPRRIRDIINVCYHIRQRKLKKPIIPMDFLSTQYFNMKNAVIKAERRILIELGFCVHIKHPHKIIITYLQILDAEKNVALARRAWNYMNDSLRTDVFVRYVPEKVACSCIFLAARIEKINLPLRPPWWELFDITNEEIEEIALIILRLYSTPRRKLSTLQSIVGKIKKLHQEKKESEEAVAAAKPGSFTPAYTQSSNTVNTNNTKPASKSNSPEKDSEKKLNSVITSRVERSFDSHERHRDSNNHQDRRRKKSDESNDSTESESDSESELPSRKYARQRKQYESKKRSSASSDTDSDHCNNSLKNRRSLSPVDRKREKLNEYRKERNGHHRNDNYIKPKKRSRSRSPVKRMSSPQRKYHKDTRNTEVYRDKYLKSRR</sequence>
<dbReference type="GO" id="GO:0016538">
    <property type="term" value="F:cyclin-dependent protein serine/threonine kinase regulator activity"/>
    <property type="evidence" value="ECO:0007669"/>
    <property type="project" value="InterPro"/>
</dbReference>
<evidence type="ECO:0000259" key="4">
    <source>
        <dbReference type="SMART" id="SM00385"/>
    </source>
</evidence>
<keyword evidence="1 2" id="KW-0195">Cyclin</keyword>
<feature type="non-terminal residue" evidence="6">
    <location>
        <position position="1"/>
    </location>
</feature>
<evidence type="ECO:0000259" key="5">
    <source>
        <dbReference type="SMART" id="SM01332"/>
    </source>
</evidence>
<feature type="domain" description="Cyclin-like" evidence="4">
    <location>
        <begin position="155"/>
        <end position="258"/>
    </location>
</feature>
<dbReference type="SMART" id="SM00385">
    <property type="entry name" value="CYCLIN"/>
    <property type="match status" value="2"/>
</dbReference>
<evidence type="ECO:0000256" key="1">
    <source>
        <dbReference type="ARBA" id="ARBA00023127"/>
    </source>
</evidence>
<feature type="compositionally biased region" description="Basic and acidic residues" evidence="3">
    <location>
        <begin position="569"/>
        <end position="585"/>
    </location>
</feature>
<proteinExistence type="evidence at transcript level"/>
<feature type="compositionally biased region" description="Basic and acidic residues" evidence="3">
    <location>
        <begin position="520"/>
        <end position="544"/>
    </location>
</feature>
<dbReference type="CDD" id="cd20533">
    <property type="entry name" value="CYCLIN_CCNL_rpt2"/>
    <property type="match status" value="1"/>
</dbReference>